<dbReference type="EMBL" id="CAJRAU010000003">
    <property type="protein sequence ID" value="CAG5070178.1"/>
    <property type="molecule type" value="Genomic_DNA"/>
</dbReference>
<reference evidence="1 2" key="1">
    <citation type="submission" date="2021-04" db="EMBL/GenBank/DDBJ databases">
        <authorList>
            <person name="Rodrigo-Torres L."/>
            <person name="Arahal R. D."/>
            <person name="Lucena T."/>
        </authorList>
    </citation>
    <scope>NUCLEOTIDE SEQUENCE [LARGE SCALE GENOMIC DNA]</scope>
    <source>
        <strain evidence="1 2">CECT 9623</strain>
    </source>
</reference>
<organism evidence="1 2">
    <name type="scientific">Dyadobacter linearis</name>
    <dbReference type="NCBI Taxonomy" id="2823330"/>
    <lineage>
        <taxon>Bacteria</taxon>
        <taxon>Pseudomonadati</taxon>
        <taxon>Bacteroidota</taxon>
        <taxon>Cytophagia</taxon>
        <taxon>Cytophagales</taxon>
        <taxon>Spirosomataceae</taxon>
        <taxon>Dyadobacter</taxon>
    </lineage>
</organism>
<accession>A0ABM8URN3</accession>
<keyword evidence="2" id="KW-1185">Reference proteome</keyword>
<evidence type="ECO:0000313" key="1">
    <source>
        <dbReference type="EMBL" id="CAG5070178.1"/>
    </source>
</evidence>
<proteinExistence type="predicted"/>
<evidence type="ECO:0000313" key="2">
    <source>
        <dbReference type="Proteomes" id="UP000679725"/>
    </source>
</evidence>
<dbReference type="Proteomes" id="UP000679725">
    <property type="component" value="Unassembled WGS sequence"/>
</dbReference>
<protein>
    <recommendedName>
        <fullName evidence="3">DUF4178 domain-containing protein</fullName>
    </recommendedName>
</protein>
<name>A0ABM8URN3_9BACT</name>
<comment type="caution">
    <text evidence="1">The sequence shown here is derived from an EMBL/GenBank/DDBJ whole genome shotgun (WGS) entry which is preliminary data.</text>
</comment>
<gene>
    <name evidence="1" type="ORF">DYBT9623_02918</name>
</gene>
<sequence>MNTMESIKYKGNWNEADFEQMGWHDCKIYSILSDDSNFRLILDIDYIFEWITDSESEYYKFLISPSTLVFHNVWDVKIDLETDGEIEISDLHRENPQRARNEAYIDKKMEWDWLIETQSGTISFKSTGFDQYSRETPVLSESQNLGLVSRMEMLKLYKIPGFNLTEPESKRVRPARPDELPRQ</sequence>
<evidence type="ECO:0008006" key="3">
    <source>
        <dbReference type="Google" id="ProtNLM"/>
    </source>
</evidence>